<feature type="region of interest" description="Disordered" evidence="1">
    <location>
        <begin position="326"/>
        <end position="349"/>
    </location>
</feature>
<gene>
    <name evidence="2" type="ORF">FPSE_05268</name>
</gene>
<dbReference type="HOGENOM" id="CLU_773986_0_0_1"/>
<evidence type="ECO:0000313" key="2">
    <source>
        <dbReference type="EMBL" id="EKJ74518.1"/>
    </source>
</evidence>
<dbReference type="KEGG" id="fpu:FPSE_05268"/>
<dbReference type="eggNOG" id="ENOG502RFUI">
    <property type="taxonomic scope" value="Eukaryota"/>
</dbReference>
<dbReference type="GeneID" id="20363886"/>
<proteinExistence type="predicted"/>
<evidence type="ECO:0000313" key="3">
    <source>
        <dbReference type="Proteomes" id="UP000007978"/>
    </source>
</evidence>
<dbReference type="OrthoDB" id="3594103at2759"/>
<feature type="compositionally biased region" description="Pro residues" evidence="1">
    <location>
        <begin position="219"/>
        <end position="229"/>
    </location>
</feature>
<sequence length="349" mass="37922">MTSDNKSPTNNALADYDTCRIYFQGQGPCLVTRTAINKCPILAARIAAKPFFSISRDTIDVKEIPYDVGAAVIHFLDTGRYRILDPKLDSHDERLCSDLGTAFRVYAAATMLELIGLKNAINNAMAILEDMMDLGMVARSLKETGLNLEEYPTLAMHLYSYIQISEDVSSKEEMTSIIAKLGFPASVDIDSFQSCLVSKGSPVEEGNTKVDAVSKPKTTPEPSPEPKPAPELSCSKDKNNIVTTVTQSASEKDLPETPAPKTTATKTWMSLLPKVDLTKAFRLKKAVLEGPIELGDRTKPVDEIMMPAQGLSEESMVSARKLALSSVGQDSEEGDISLQEVTFQAPPPG</sequence>
<dbReference type="RefSeq" id="XP_009256661.1">
    <property type="nucleotide sequence ID" value="XM_009258386.1"/>
</dbReference>
<evidence type="ECO:0008006" key="4">
    <source>
        <dbReference type="Google" id="ProtNLM"/>
    </source>
</evidence>
<name>K3VLR7_FUSPC</name>
<protein>
    <recommendedName>
        <fullName evidence="4">BTB domain-containing protein</fullName>
    </recommendedName>
</protein>
<comment type="caution">
    <text evidence="2">The sequence shown here is derived from an EMBL/GenBank/DDBJ whole genome shotgun (WGS) entry which is preliminary data.</text>
</comment>
<dbReference type="EMBL" id="AFNW01000108">
    <property type="protein sequence ID" value="EKJ74518.1"/>
    <property type="molecule type" value="Genomic_DNA"/>
</dbReference>
<feature type="region of interest" description="Disordered" evidence="1">
    <location>
        <begin position="201"/>
        <end position="239"/>
    </location>
</feature>
<dbReference type="AlphaFoldDB" id="K3VLR7"/>
<reference evidence="2 3" key="1">
    <citation type="journal article" date="2012" name="PLoS Pathog.">
        <title>Comparative pathogenomics reveals horizontally acquired novel virulence genes in fungi infecting cereal hosts.</title>
        <authorList>
            <person name="Gardiner D.M."/>
            <person name="McDonald M.C."/>
            <person name="Covarelli L."/>
            <person name="Solomon P.S."/>
            <person name="Rusu A.G."/>
            <person name="Marshall M."/>
            <person name="Kazan K."/>
            <person name="Chakraborty S."/>
            <person name="McDonald B.A."/>
            <person name="Manners J.M."/>
        </authorList>
    </citation>
    <scope>NUCLEOTIDE SEQUENCE [LARGE SCALE GENOMIC DNA]</scope>
    <source>
        <strain evidence="2 3">CS3096</strain>
    </source>
</reference>
<accession>K3VLR7</accession>
<evidence type="ECO:0000256" key="1">
    <source>
        <dbReference type="SAM" id="MobiDB-lite"/>
    </source>
</evidence>
<keyword evidence="3" id="KW-1185">Reference proteome</keyword>
<dbReference type="Proteomes" id="UP000007978">
    <property type="component" value="Chromosome 2"/>
</dbReference>
<organism evidence="2 3">
    <name type="scientific">Fusarium pseudograminearum (strain CS3096)</name>
    <name type="common">Wheat and barley crown-rot fungus</name>
    <dbReference type="NCBI Taxonomy" id="1028729"/>
    <lineage>
        <taxon>Eukaryota</taxon>
        <taxon>Fungi</taxon>
        <taxon>Dikarya</taxon>
        <taxon>Ascomycota</taxon>
        <taxon>Pezizomycotina</taxon>
        <taxon>Sordariomycetes</taxon>
        <taxon>Hypocreomycetidae</taxon>
        <taxon>Hypocreales</taxon>
        <taxon>Nectriaceae</taxon>
        <taxon>Fusarium</taxon>
    </lineage>
</organism>